<proteinExistence type="predicted"/>
<protein>
    <submittedName>
        <fullName evidence="1">Uncharacterized protein</fullName>
    </submittedName>
</protein>
<accession>A0A4V7ID89</accession>
<dbReference type="AlphaFoldDB" id="A0A4V7ID89"/>
<sequence>MDFVFFSATLTACDFQLSHLFYLYWQSCKISKTDLLFSLFFRKNFSL</sequence>
<dbReference type="Proteomes" id="UP000019091">
    <property type="component" value="Chromosome"/>
</dbReference>
<evidence type="ECO:0000313" key="1">
    <source>
        <dbReference type="EMBL" id="AHG82842.1"/>
    </source>
</evidence>
<dbReference type="KEGG" id="btre:F542_21340"/>
<name>A0A4V7ID89_BIBTR</name>
<evidence type="ECO:0000313" key="2">
    <source>
        <dbReference type="Proteomes" id="UP000019091"/>
    </source>
</evidence>
<gene>
    <name evidence="1" type="ORF">F542_21340</name>
</gene>
<organism evidence="1 2">
    <name type="scientific">Bibersteinia trehalosi USDA-ARS-USMARC-188</name>
    <dbReference type="NCBI Taxonomy" id="1263829"/>
    <lineage>
        <taxon>Bacteria</taxon>
        <taxon>Pseudomonadati</taxon>
        <taxon>Pseudomonadota</taxon>
        <taxon>Gammaproteobacteria</taxon>
        <taxon>Pasteurellales</taxon>
        <taxon>Pasteurellaceae</taxon>
        <taxon>Bibersteinia</taxon>
    </lineage>
</organism>
<reference evidence="1 2" key="1">
    <citation type="journal article" date="2014" name="Genome Announc.">
        <title>Complete Closed Genome Sequences of Three Bibersteinia trehalosi Nasopharyngeal Isolates from Cattle with Shipping Fever.</title>
        <authorList>
            <person name="Harhay G.P."/>
            <person name="McVey D.S."/>
            <person name="Koren S."/>
            <person name="Phillippy A.M."/>
            <person name="Bono J."/>
            <person name="Harhay D.M."/>
            <person name="Clawson M.L."/>
            <person name="Heaton M.P."/>
            <person name="Chitko-McKown C.G."/>
            <person name="Korlach J."/>
            <person name="Smith T.P."/>
        </authorList>
    </citation>
    <scope>NUCLEOTIDE SEQUENCE [LARGE SCALE GENOMIC DNA]</scope>
    <source>
        <strain evidence="1 2">USDA-ARS-USMARC-188</strain>
    </source>
</reference>
<dbReference type="EMBL" id="CP006954">
    <property type="protein sequence ID" value="AHG82842.1"/>
    <property type="molecule type" value="Genomic_DNA"/>
</dbReference>